<evidence type="ECO:0000313" key="2">
    <source>
        <dbReference type="Proteomes" id="UP000241936"/>
    </source>
</evidence>
<keyword evidence="2" id="KW-1185">Reference proteome</keyword>
<proteinExistence type="predicted"/>
<dbReference type="EMBL" id="CP024081">
    <property type="protein sequence ID" value="AVU74223.1"/>
    <property type="molecule type" value="Genomic_DNA"/>
</dbReference>
<gene>
    <name evidence="1" type="ORF">CRX69_03075</name>
</gene>
<sequence length="90" mass="10336">MNLDKHSRTITLQCPTCGGSSFEFETIESPEVKCVQCERVIQRDELLRENSETIQENLNEVTSNVSKDITDQVRKTLKDAFKGNKNIKFK</sequence>
<dbReference type="Proteomes" id="UP000241936">
    <property type="component" value="Chromosome"/>
</dbReference>
<name>A0ABN5JM53_9PSED</name>
<protein>
    <submittedName>
        <fullName evidence="1">Uncharacterized protein</fullName>
    </submittedName>
</protein>
<reference evidence="1 2" key="1">
    <citation type="journal article" date="2018" name="Front. Microbiol.">
        <title>Pseudomonas rhizophila S211, a New Plant Growth-Promoting Rhizobacterium with Potential in Pesticide-Bioremediation.</title>
        <authorList>
            <person name="Hassen W."/>
            <person name="Neifar M."/>
            <person name="Cherif H."/>
            <person name="Najjari A."/>
            <person name="Chouchane H."/>
            <person name="Driouich R.C."/>
            <person name="Salah A."/>
            <person name="Naili F."/>
            <person name="Mosbah A."/>
            <person name="Souissi Y."/>
            <person name="Raddadi N."/>
            <person name="Ouzari H.I."/>
            <person name="Fava F."/>
            <person name="Cherif A."/>
        </authorList>
    </citation>
    <scope>NUCLEOTIDE SEQUENCE [LARGE SCALE GENOMIC DNA]</scope>
    <source>
        <strain evidence="1 2">S211</strain>
    </source>
</reference>
<accession>A0ABN5JM53</accession>
<dbReference type="RefSeq" id="WP_107321525.1">
    <property type="nucleotide sequence ID" value="NZ_CP024081.1"/>
</dbReference>
<organism evidence="1 2">
    <name type="scientific">Pseudomonas rhizophila</name>
    <dbReference type="NCBI Taxonomy" id="2045200"/>
    <lineage>
        <taxon>Bacteria</taxon>
        <taxon>Pseudomonadati</taxon>
        <taxon>Pseudomonadota</taxon>
        <taxon>Gammaproteobacteria</taxon>
        <taxon>Pseudomonadales</taxon>
        <taxon>Pseudomonadaceae</taxon>
        <taxon>Pseudomonas</taxon>
    </lineage>
</organism>
<evidence type="ECO:0000313" key="1">
    <source>
        <dbReference type="EMBL" id="AVU74223.1"/>
    </source>
</evidence>